<keyword evidence="2 8" id="KW-0489">Methyltransferase</keyword>
<evidence type="ECO:0000256" key="4">
    <source>
        <dbReference type="ARBA" id="ARBA00022691"/>
    </source>
</evidence>
<evidence type="ECO:0000256" key="5">
    <source>
        <dbReference type="ARBA" id="ARBA00022884"/>
    </source>
</evidence>
<evidence type="ECO:0000259" key="9">
    <source>
        <dbReference type="SMART" id="SM00650"/>
    </source>
</evidence>
<evidence type="ECO:0000313" key="10">
    <source>
        <dbReference type="EMBL" id="GGD97929.1"/>
    </source>
</evidence>
<dbReference type="InterPro" id="IPR029063">
    <property type="entry name" value="SAM-dependent_MTases_sf"/>
</dbReference>
<feature type="binding site" evidence="8">
    <location>
        <position position="97"/>
    </location>
    <ligand>
        <name>S-adenosyl-L-methionine</name>
        <dbReference type="ChEBI" id="CHEBI:59789"/>
    </ligand>
</feature>
<reference evidence="10" key="2">
    <citation type="submission" date="2020-09" db="EMBL/GenBank/DDBJ databases">
        <authorList>
            <person name="Sun Q."/>
            <person name="Zhou Y."/>
        </authorList>
    </citation>
    <scope>NUCLEOTIDE SEQUENCE</scope>
    <source>
        <strain evidence="10">CGMCC 1.15178</strain>
    </source>
</reference>
<dbReference type="PROSITE" id="PS01131">
    <property type="entry name" value="RRNA_A_DIMETH"/>
    <property type="match status" value="1"/>
</dbReference>
<dbReference type="Pfam" id="PF00398">
    <property type="entry name" value="RrnaAD"/>
    <property type="match status" value="1"/>
</dbReference>
<dbReference type="AlphaFoldDB" id="A0A916ZI26"/>
<name>A0A916ZI26_9BACL</name>
<keyword evidence="4 8" id="KW-0949">S-adenosyl-L-methionine</keyword>
<evidence type="ECO:0000313" key="11">
    <source>
        <dbReference type="Proteomes" id="UP000612456"/>
    </source>
</evidence>
<feature type="binding site" evidence="8">
    <location>
        <position position="51"/>
    </location>
    <ligand>
        <name>S-adenosyl-L-methionine</name>
        <dbReference type="ChEBI" id="CHEBI:59789"/>
    </ligand>
</feature>
<dbReference type="InterPro" id="IPR020596">
    <property type="entry name" value="rRNA_Ade_Mease_Trfase_CS"/>
</dbReference>
<evidence type="ECO:0000256" key="6">
    <source>
        <dbReference type="ARBA" id="ARBA00029941"/>
    </source>
</evidence>
<dbReference type="NCBIfam" id="NF000499">
    <property type="entry name" value="Erm23S_rRNA_broad"/>
    <property type="match status" value="1"/>
</dbReference>
<dbReference type="InterPro" id="IPR023165">
    <property type="entry name" value="rRNA_Ade_diMease-like_C"/>
</dbReference>
<dbReference type="PANTHER" id="PTHR11727">
    <property type="entry name" value="DIMETHYLADENOSINE TRANSFERASE"/>
    <property type="match status" value="1"/>
</dbReference>
<evidence type="ECO:0000256" key="7">
    <source>
        <dbReference type="ARBA" id="ARBA00030809"/>
    </source>
</evidence>
<dbReference type="PANTHER" id="PTHR11727:SF7">
    <property type="entry name" value="DIMETHYLADENOSINE TRANSFERASE-RELATED"/>
    <property type="match status" value="1"/>
</dbReference>
<accession>A0A916ZI26</accession>
<keyword evidence="5 8" id="KW-0694">RNA-binding</keyword>
<dbReference type="GO" id="GO:0000179">
    <property type="term" value="F:rRNA (adenine-N6,N6-)-dimethyltransferase activity"/>
    <property type="evidence" value="ECO:0007669"/>
    <property type="project" value="UniProtKB-UniRule"/>
</dbReference>
<dbReference type="CDD" id="cd02440">
    <property type="entry name" value="AdoMet_MTases"/>
    <property type="match status" value="1"/>
</dbReference>
<keyword evidence="11" id="KW-1185">Reference proteome</keyword>
<evidence type="ECO:0000256" key="2">
    <source>
        <dbReference type="ARBA" id="ARBA00022603"/>
    </source>
</evidence>
<dbReference type="SUPFAM" id="SSF53335">
    <property type="entry name" value="S-adenosyl-L-methionine-dependent methyltransferases"/>
    <property type="match status" value="1"/>
</dbReference>
<proteinExistence type="inferred from homology"/>
<feature type="binding site" evidence="8">
    <location>
        <position position="26"/>
    </location>
    <ligand>
        <name>S-adenosyl-L-methionine</name>
        <dbReference type="ChEBI" id="CHEBI:59789"/>
    </ligand>
</feature>
<feature type="binding site" evidence="8">
    <location>
        <position position="72"/>
    </location>
    <ligand>
        <name>S-adenosyl-L-methionine</name>
        <dbReference type="ChEBI" id="CHEBI:59789"/>
    </ligand>
</feature>
<dbReference type="RefSeq" id="WP_188999416.1">
    <property type="nucleotide sequence ID" value="NZ_BMHP01000009.1"/>
</dbReference>
<protein>
    <recommendedName>
        <fullName evidence="1">rRNA adenine N-6-methyltransferase</fullName>
    </recommendedName>
    <alternativeName>
        <fullName evidence="7">Erythromycin resistance protein</fullName>
    </alternativeName>
    <alternativeName>
        <fullName evidence="6">Macrolide-lincosamide-streptogramin B resistance protein</fullName>
    </alternativeName>
</protein>
<comment type="caution">
    <text evidence="10">The sequence shown here is derived from an EMBL/GenBank/DDBJ whole genome shotgun (WGS) entry which is preliminary data.</text>
</comment>
<dbReference type="Gene3D" id="3.40.50.150">
    <property type="entry name" value="Vaccinia Virus protein VP39"/>
    <property type="match status" value="1"/>
</dbReference>
<evidence type="ECO:0000256" key="1">
    <source>
        <dbReference type="ARBA" id="ARBA00016505"/>
    </source>
</evidence>
<dbReference type="InterPro" id="IPR001737">
    <property type="entry name" value="KsgA/Erm"/>
</dbReference>
<feature type="binding site" evidence="8">
    <location>
        <position position="113"/>
    </location>
    <ligand>
        <name>S-adenosyl-L-methionine</name>
        <dbReference type="ChEBI" id="CHEBI:59789"/>
    </ligand>
</feature>
<dbReference type="Gene3D" id="1.10.8.100">
    <property type="entry name" value="Ribosomal RNA adenine dimethylase-like, domain 2"/>
    <property type="match status" value="1"/>
</dbReference>
<dbReference type="Proteomes" id="UP000612456">
    <property type="component" value="Unassembled WGS sequence"/>
</dbReference>
<evidence type="ECO:0000256" key="8">
    <source>
        <dbReference type="PROSITE-ProRule" id="PRU01026"/>
    </source>
</evidence>
<gene>
    <name evidence="10" type="ORF">GCM10010911_65890</name>
</gene>
<keyword evidence="3 8" id="KW-0808">Transferase</keyword>
<dbReference type="SMART" id="SM00650">
    <property type="entry name" value="rADc"/>
    <property type="match status" value="1"/>
</dbReference>
<dbReference type="InterPro" id="IPR020598">
    <property type="entry name" value="rRNA_Ade_methylase_Trfase_N"/>
</dbReference>
<feature type="domain" description="Ribosomal RNA adenine methylase transferase N-terminal" evidence="9">
    <location>
        <begin position="31"/>
        <end position="196"/>
    </location>
</feature>
<feature type="binding site" evidence="8">
    <location>
        <position position="24"/>
    </location>
    <ligand>
        <name>S-adenosyl-L-methionine</name>
        <dbReference type="ChEBI" id="CHEBI:59789"/>
    </ligand>
</feature>
<organism evidence="10 11">
    <name type="scientific">Paenibacillus nasutitermitis</name>
    <dbReference type="NCBI Taxonomy" id="1652958"/>
    <lineage>
        <taxon>Bacteria</taxon>
        <taxon>Bacillati</taxon>
        <taxon>Bacillota</taxon>
        <taxon>Bacilli</taxon>
        <taxon>Bacillales</taxon>
        <taxon>Paenibacillaceae</taxon>
        <taxon>Paenibacillus</taxon>
    </lineage>
</organism>
<evidence type="ECO:0000256" key="3">
    <source>
        <dbReference type="ARBA" id="ARBA00022679"/>
    </source>
</evidence>
<comment type="similarity">
    <text evidence="8">Belongs to the class I-like SAM-binding methyltransferase superfamily. rRNA adenine N(6)-methyltransferase family.</text>
</comment>
<sequence>MNKRHKQQPCALQKKPALHAHGQHFLQNKQVVKDMIRAANIQPTDIVVDIGAGAGAITMLLAENSCRILAVENDPRLAETLRRRSQAMPSITVIEKDILQMRLPREPYQVIANIPFYLTTSILQLLLQPQNSLLQRAVLIMEKGAAKGFTSRTIRSPRLLVWRMWYEMEMVKAVPRGCFSPPPNVDSVMFRIQRKQEPLLPVHLTGRFAALAEYGLKHPDRSIYDTLNGIFTPPQLKHLAARLGVDRNLPVCRLNERQWSLVFDTMLTHVQRLRWPGKHR</sequence>
<dbReference type="GO" id="GO:0003723">
    <property type="term" value="F:RNA binding"/>
    <property type="evidence" value="ECO:0007669"/>
    <property type="project" value="UniProtKB-UniRule"/>
</dbReference>
<dbReference type="PROSITE" id="PS51689">
    <property type="entry name" value="SAM_RNA_A_N6_MT"/>
    <property type="match status" value="1"/>
</dbReference>
<dbReference type="EMBL" id="BMHP01000009">
    <property type="protein sequence ID" value="GGD97929.1"/>
    <property type="molecule type" value="Genomic_DNA"/>
</dbReference>
<reference evidence="10" key="1">
    <citation type="journal article" date="2014" name="Int. J. Syst. Evol. Microbiol.">
        <title>Complete genome sequence of Corynebacterium casei LMG S-19264T (=DSM 44701T), isolated from a smear-ripened cheese.</title>
        <authorList>
            <consortium name="US DOE Joint Genome Institute (JGI-PGF)"/>
            <person name="Walter F."/>
            <person name="Albersmeier A."/>
            <person name="Kalinowski J."/>
            <person name="Ruckert C."/>
        </authorList>
    </citation>
    <scope>NUCLEOTIDE SEQUENCE</scope>
    <source>
        <strain evidence="10">CGMCC 1.15178</strain>
    </source>
</reference>